<comment type="similarity">
    <text evidence="4">Belongs to the class I-like SAM-binding methyltransferase superfamily. Cation-independent O-methyltransferase family.</text>
</comment>
<dbReference type="CDD" id="cd02440">
    <property type="entry name" value="AdoMet_MTases"/>
    <property type="match status" value="1"/>
</dbReference>
<evidence type="ECO:0000256" key="5">
    <source>
        <dbReference type="PIRSR" id="PIRSR005739-1"/>
    </source>
</evidence>
<keyword evidence="2 8" id="KW-0808">Transferase</keyword>
<dbReference type="GO" id="GO:0008171">
    <property type="term" value="F:O-methyltransferase activity"/>
    <property type="evidence" value="ECO:0007669"/>
    <property type="project" value="InterPro"/>
</dbReference>
<dbReference type="Pfam" id="PF00891">
    <property type="entry name" value="Methyltransf_2"/>
    <property type="match status" value="1"/>
</dbReference>
<evidence type="ECO:0000259" key="7">
    <source>
        <dbReference type="Pfam" id="PF08100"/>
    </source>
</evidence>
<evidence type="ECO:0000256" key="3">
    <source>
        <dbReference type="ARBA" id="ARBA00022691"/>
    </source>
</evidence>
<dbReference type="eggNOG" id="KOG3178">
    <property type="taxonomic scope" value="Eukaryota"/>
</dbReference>
<evidence type="ECO:0000256" key="4">
    <source>
        <dbReference type="ARBA" id="ARBA00038277"/>
    </source>
</evidence>
<dbReference type="FunFam" id="3.40.50.150:FF:000294">
    <property type="entry name" value="O-methyltransferase family protein"/>
    <property type="match status" value="1"/>
</dbReference>
<keyword evidence="1 8" id="KW-0489">Methyltransferase</keyword>
<keyword evidence="9" id="KW-1185">Reference proteome</keyword>
<dbReference type="InterPro" id="IPR012967">
    <property type="entry name" value="COMT_dimerisation"/>
</dbReference>
<dbReference type="InterPro" id="IPR001077">
    <property type="entry name" value="COMT_C"/>
</dbReference>
<sequence>MESDEASLRGQAEIWKYMFNFADSLALRCAVELKIPDIINSHGGPITLAQIASSIPNTSSDPDISCLARIMRLLVRRKIFTAHQPSDGSGNSTILYGLTHSSKWLLRDTLGDDQHTLAPIFLMETHPWLVSPWHCFSRCIKEGGIAFEKSHGREIWDFASENPEFNKLFNDGMECTAKIILKAILSEYKDGFDYLGSLVDVGGGTGGALSEIVKSHPHIKGTNFDLPHVVATAPAYPGVSHVGGDMFESIPNADAWIMHDWGDEDCVKILKNCRKAIPEKSGKVIIIDVVLNPEGNGLFDDTGLIFDLVMVAHASGGKERTENEWKKILKEGGFSRYKIVKIPALTSIIEAYPQ</sequence>
<dbReference type="Gene3D" id="1.10.10.10">
    <property type="entry name" value="Winged helix-like DNA-binding domain superfamily/Winged helix DNA-binding domain"/>
    <property type="match status" value="1"/>
</dbReference>
<evidence type="ECO:0000256" key="1">
    <source>
        <dbReference type="ARBA" id="ARBA00022603"/>
    </source>
</evidence>
<organism evidence="8 9">
    <name type="scientific">Morus notabilis</name>
    <dbReference type="NCBI Taxonomy" id="981085"/>
    <lineage>
        <taxon>Eukaryota</taxon>
        <taxon>Viridiplantae</taxon>
        <taxon>Streptophyta</taxon>
        <taxon>Embryophyta</taxon>
        <taxon>Tracheophyta</taxon>
        <taxon>Spermatophyta</taxon>
        <taxon>Magnoliopsida</taxon>
        <taxon>eudicotyledons</taxon>
        <taxon>Gunneridae</taxon>
        <taxon>Pentapetalae</taxon>
        <taxon>rosids</taxon>
        <taxon>fabids</taxon>
        <taxon>Rosales</taxon>
        <taxon>Moraceae</taxon>
        <taxon>Moreae</taxon>
        <taxon>Morus</taxon>
    </lineage>
</organism>
<dbReference type="InterPro" id="IPR036390">
    <property type="entry name" value="WH_DNA-bd_sf"/>
</dbReference>
<accession>W9R6E3</accession>
<dbReference type="InterPro" id="IPR036388">
    <property type="entry name" value="WH-like_DNA-bd_sf"/>
</dbReference>
<evidence type="ECO:0000259" key="6">
    <source>
        <dbReference type="Pfam" id="PF00891"/>
    </source>
</evidence>
<dbReference type="PROSITE" id="PS51683">
    <property type="entry name" value="SAM_OMT_II"/>
    <property type="match status" value="1"/>
</dbReference>
<gene>
    <name evidence="8" type="ORF">L484_003486</name>
</gene>
<dbReference type="Gene3D" id="3.40.50.150">
    <property type="entry name" value="Vaccinia Virus protein VP39"/>
    <property type="match status" value="1"/>
</dbReference>
<dbReference type="InterPro" id="IPR029063">
    <property type="entry name" value="SAM-dependent_MTases_sf"/>
</dbReference>
<dbReference type="SUPFAM" id="SSF46785">
    <property type="entry name" value="Winged helix' DNA-binding domain"/>
    <property type="match status" value="1"/>
</dbReference>
<dbReference type="GO" id="GO:0046983">
    <property type="term" value="F:protein dimerization activity"/>
    <property type="evidence" value="ECO:0007669"/>
    <property type="project" value="InterPro"/>
</dbReference>
<feature type="domain" description="O-methyltransferase C-terminal" evidence="6">
    <location>
        <begin position="133"/>
        <end position="335"/>
    </location>
</feature>
<evidence type="ECO:0000256" key="2">
    <source>
        <dbReference type="ARBA" id="ARBA00022679"/>
    </source>
</evidence>
<dbReference type="PANTHER" id="PTHR11746">
    <property type="entry name" value="O-METHYLTRANSFERASE"/>
    <property type="match status" value="1"/>
</dbReference>
<name>W9R6E3_9ROSA</name>
<reference evidence="9" key="1">
    <citation type="submission" date="2013-01" db="EMBL/GenBank/DDBJ databases">
        <title>Draft Genome Sequence of a Mulberry Tree, Morus notabilis C.K. Schneid.</title>
        <authorList>
            <person name="He N."/>
            <person name="Zhao S."/>
        </authorList>
    </citation>
    <scope>NUCLEOTIDE SEQUENCE</scope>
</reference>
<dbReference type="GO" id="GO:0032259">
    <property type="term" value="P:methylation"/>
    <property type="evidence" value="ECO:0007669"/>
    <property type="project" value="UniProtKB-KW"/>
</dbReference>
<dbReference type="EMBL" id="KE344254">
    <property type="protein sequence ID" value="EXB55629.1"/>
    <property type="molecule type" value="Genomic_DNA"/>
</dbReference>
<evidence type="ECO:0000313" key="8">
    <source>
        <dbReference type="EMBL" id="EXB55629.1"/>
    </source>
</evidence>
<dbReference type="SUPFAM" id="SSF53335">
    <property type="entry name" value="S-adenosyl-L-methionine-dependent methyltransferases"/>
    <property type="match status" value="1"/>
</dbReference>
<protein>
    <submittedName>
        <fullName evidence="8">(RS)-norcoclaurine 6-O-methyltransferase</fullName>
    </submittedName>
</protein>
<dbReference type="Proteomes" id="UP000030645">
    <property type="component" value="Unassembled WGS sequence"/>
</dbReference>
<dbReference type="InterPro" id="IPR016461">
    <property type="entry name" value="COMT-like"/>
</dbReference>
<proteinExistence type="inferred from homology"/>
<dbReference type="Pfam" id="PF08100">
    <property type="entry name" value="Dimerisation"/>
    <property type="match status" value="1"/>
</dbReference>
<dbReference type="AlphaFoldDB" id="W9R6E3"/>
<feature type="domain" description="O-methyltransferase dimerisation" evidence="7">
    <location>
        <begin position="15"/>
        <end position="107"/>
    </location>
</feature>
<evidence type="ECO:0000313" key="9">
    <source>
        <dbReference type="Proteomes" id="UP000030645"/>
    </source>
</evidence>
<dbReference type="PIRSF" id="PIRSF005739">
    <property type="entry name" value="O-mtase"/>
    <property type="match status" value="1"/>
</dbReference>
<feature type="active site" description="Proton acceptor" evidence="5">
    <location>
        <position position="259"/>
    </location>
</feature>
<keyword evidence="3" id="KW-0949">S-adenosyl-L-methionine</keyword>